<evidence type="ECO:0000313" key="6">
    <source>
        <dbReference type="Proteomes" id="UP000241808"/>
    </source>
</evidence>
<dbReference type="InterPro" id="IPR050982">
    <property type="entry name" value="Auxin_biosynth/cation_transpt"/>
</dbReference>
<dbReference type="Gene3D" id="3.50.50.60">
    <property type="entry name" value="FAD/NAD(P)-binding domain"/>
    <property type="match status" value="1"/>
</dbReference>
<feature type="domain" description="FAD-dependent oxidoreductase 2 FAD-binding" evidence="4">
    <location>
        <begin position="17"/>
        <end position="49"/>
    </location>
</feature>
<evidence type="ECO:0000259" key="4">
    <source>
        <dbReference type="Pfam" id="PF00890"/>
    </source>
</evidence>
<dbReference type="InterPro" id="IPR003953">
    <property type="entry name" value="FAD-dep_OxRdtase_2_FAD-bd"/>
</dbReference>
<keyword evidence="6" id="KW-1185">Reference proteome</keyword>
<gene>
    <name evidence="5" type="ORF">C8P69_1275</name>
</gene>
<dbReference type="InterPro" id="IPR036188">
    <property type="entry name" value="FAD/NAD-bd_sf"/>
</dbReference>
<dbReference type="AlphaFoldDB" id="A0A2T4YWC6"/>
<sequence>MSAETMGAWRSSEAVPVLVIGAGQAGLAAAYWLKQEGLASIVVEAAERIGDSWRKRYSSLTLFTPRRFSALPDLELGGRPRGLCVARRIRRLPGTLRAGPWVASIDGHDRRTTQSARRRIWSHYDDGRPDPGTQRHHRHGRLSAGRRPGARGEHCRRRSAAHRGKLRSAFQGGPWDGAGRWRWCKWPRHCRRTRPFSPRHTVYWKAARPLSRAYSWPERLVVAFVGGADEGWTGLLRWATHAQRRRFPRPRSQLCQSAATWREHCSAARRGSWSAGSICGRTNGDHRCSCVGCWLSRRDGWADRSRCFGRPRPLRRRGGRFPQSPVSILSAALGSAIARRDS</sequence>
<dbReference type="GO" id="GO:0004497">
    <property type="term" value="F:monooxygenase activity"/>
    <property type="evidence" value="ECO:0007669"/>
    <property type="project" value="TreeGrafter"/>
</dbReference>
<evidence type="ECO:0000256" key="3">
    <source>
        <dbReference type="SAM" id="MobiDB-lite"/>
    </source>
</evidence>
<dbReference type="EMBL" id="PZZL01000027">
    <property type="protein sequence ID" value="PTM48249.1"/>
    <property type="molecule type" value="Genomic_DNA"/>
</dbReference>
<reference evidence="5 6" key="1">
    <citation type="submission" date="2018-04" db="EMBL/GenBank/DDBJ databases">
        <title>Genomic Encyclopedia of Archaeal and Bacterial Type Strains, Phase II (KMG-II): from individual species to whole genera.</title>
        <authorList>
            <person name="Goeker M."/>
        </authorList>
    </citation>
    <scope>NUCLEOTIDE SEQUENCE [LARGE SCALE GENOMIC DNA]</scope>
    <source>
        <strain evidence="5 6">DSM 25521</strain>
    </source>
</reference>
<dbReference type="GO" id="GO:0050660">
    <property type="term" value="F:flavin adenine dinucleotide binding"/>
    <property type="evidence" value="ECO:0007669"/>
    <property type="project" value="TreeGrafter"/>
</dbReference>
<evidence type="ECO:0000256" key="1">
    <source>
        <dbReference type="ARBA" id="ARBA00022630"/>
    </source>
</evidence>
<evidence type="ECO:0000256" key="2">
    <source>
        <dbReference type="ARBA" id="ARBA00023002"/>
    </source>
</evidence>
<comment type="caution">
    <text evidence="5">The sequence shown here is derived from an EMBL/GenBank/DDBJ whole genome shotgun (WGS) entry which is preliminary data.</text>
</comment>
<organism evidence="5 6">
    <name type="scientific">Phreatobacter oligotrophus</name>
    <dbReference type="NCBI Taxonomy" id="1122261"/>
    <lineage>
        <taxon>Bacteria</taxon>
        <taxon>Pseudomonadati</taxon>
        <taxon>Pseudomonadota</taxon>
        <taxon>Alphaproteobacteria</taxon>
        <taxon>Hyphomicrobiales</taxon>
        <taxon>Phreatobacteraceae</taxon>
        <taxon>Phreatobacter</taxon>
    </lineage>
</organism>
<feature type="region of interest" description="Disordered" evidence="3">
    <location>
        <begin position="122"/>
        <end position="163"/>
    </location>
</feature>
<evidence type="ECO:0000313" key="5">
    <source>
        <dbReference type="EMBL" id="PTM48249.1"/>
    </source>
</evidence>
<dbReference type="PANTHER" id="PTHR43539">
    <property type="entry name" value="FLAVIN-BINDING MONOOXYGENASE-LIKE PROTEIN (AFU_ORTHOLOGUE AFUA_4G09220)"/>
    <property type="match status" value="1"/>
</dbReference>
<name>A0A2T4YWC6_9HYPH</name>
<protein>
    <submittedName>
        <fullName evidence="5">FAD binding domain-containing protein</fullName>
    </submittedName>
</protein>
<dbReference type="PANTHER" id="PTHR43539:SF78">
    <property type="entry name" value="FLAVIN-CONTAINING MONOOXYGENASE"/>
    <property type="match status" value="1"/>
</dbReference>
<keyword evidence="1" id="KW-0285">Flavoprotein</keyword>
<dbReference type="Pfam" id="PF00890">
    <property type="entry name" value="FAD_binding_2"/>
    <property type="match status" value="1"/>
</dbReference>
<keyword evidence="2" id="KW-0560">Oxidoreductase</keyword>
<dbReference type="Proteomes" id="UP000241808">
    <property type="component" value="Unassembled WGS sequence"/>
</dbReference>
<accession>A0A2T4YWC6</accession>
<feature type="compositionally biased region" description="Basic residues" evidence="3">
    <location>
        <begin position="154"/>
        <end position="163"/>
    </location>
</feature>
<dbReference type="SUPFAM" id="SSF51905">
    <property type="entry name" value="FAD/NAD(P)-binding domain"/>
    <property type="match status" value="2"/>
</dbReference>
<proteinExistence type="predicted"/>